<sequence>MRKFVAIPAITLATLSSSAFAEGLHDQFWGELSYFYPTINSTARLDATATARPGSSITLEDELDLADRKGTPYFSLGMRIAQNWRIEFEYYKLDRSSSKTLSRQIDWGDSTYPVGVQVNSTFDTTVYRLTGGYSFYKTPVAEVGGSLGLHVTDFATALSGQASGPGGTTSFQREGNDALVPLPTLGLYGAYAFSDQFQVRGRIDYLTLKYDEYDGSLVNFLVAFDWRFSKNWGVGAGYRYVDYQLDANKSDFRGEVNYKFKGPTLFLTAGF</sequence>
<dbReference type="GO" id="GO:0009279">
    <property type="term" value="C:cell outer membrane"/>
    <property type="evidence" value="ECO:0007669"/>
    <property type="project" value="UniProtKB-SubCell"/>
</dbReference>
<dbReference type="AlphaFoldDB" id="A0A1W6L4C2"/>
<evidence type="ECO:0000313" key="3">
    <source>
        <dbReference type="Proteomes" id="UP000193427"/>
    </source>
</evidence>
<dbReference type="SUPFAM" id="SSF56925">
    <property type="entry name" value="OMPA-like"/>
    <property type="match status" value="1"/>
</dbReference>
<dbReference type="Gene3D" id="2.40.160.20">
    <property type="match status" value="1"/>
</dbReference>
<evidence type="ECO:0000313" key="2">
    <source>
        <dbReference type="EMBL" id="ARN19037.1"/>
    </source>
</evidence>
<proteinExistence type="predicted"/>
<dbReference type="Proteomes" id="UP000193427">
    <property type="component" value="Chromosome"/>
</dbReference>
<evidence type="ECO:0000256" key="1">
    <source>
        <dbReference type="ARBA" id="ARBA00004442"/>
    </source>
</evidence>
<evidence type="ECO:0008006" key="4">
    <source>
        <dbReference type="Google" id="ProtNLM"/>
    </source>
</evidence>
<dbReference type="RefSeq" id="WP_085749272.1">
    <property type="nucleotide sequence ID" value="NZ_BSPR01000002.1"/>
</dbReference>
<comment type="subcellular location">
    <subcellularLocation>
        <location evidence="1">Cell outer membrane</location>
    </subcellularLocation>
</comment>
<protein>
    <recommendedName>
        <fullName evidence="4">Outer membrane protein beta-barrel domain-containing protein</fullName>
    </recommendedName>
</protein>
<gene>
    <name evidence="2" type="ORF">A4W93_03380</name>
</gene>
<accession>A0A1W6L4C2</accession>
<dbReference type="KEGG" id="rgu:A4W93_03380"/>
<organism evidence="2 3">
    <name type="scientific">Piscinibacter gummiphilus</name>
    <dbReference type="NCBI Taxonomy" id="946333"/>
    <lineage>
        <taxon>Bacteria</taxon>
        <taxon>Pseudomonadati</taxon>
        <taxon>Pseudomonadota</taxon>
        <taxon>Betaproteobacteria</taxon>
        <taxon>Burkholderiales</taxon>
        <taxon>Sphaerotilaceae</taxon>
        <taxon>Piscinibacter</taxon>
    </lineage>
</organism>
<dbReference type="OrthoDB" id="8884223at2"/>
<name>A0A1W6L4C2_9BURK</name>
<reference evidence="2 3" key="1">
    <citation type="submission" date="2016-04" db="EMBL/GenBank/DDBJ databases">
        <title>Complete genome sequence of natural rubber-degrading, novel Gram-negative bacterium, Rhizobacter gummiphilus strain NS21.</title>
        <authorList>
            <person name="Tabata M."/>
            <person name="Kasai D."/>
            <person name="Fukuda M."/>
        </authorList>
    </citation>
    <scope>NUCLEOTIDE SEQUENCE [LARGE SCALE GENOMIC DNA]</scope>
    <source>
        <strain evidence="2 3">NS21</strain>
    </source>
</reference>
<dbReference type="STRING" id="946333.A4W93_03380"/>
<dbReference type="InterPro" id="IPR011250">
    <property type="entry name" value="OMP/PagP_B-barrel"/>
</dbReference>
<dbReference type="EMBL" id="CP015118">
    <property type="protein sequence ID" value="ARN19037.1"/>
    <property type="molecule type" value="Genomic_DNA"/>
</dbReference>
<keyword evidence="3" id="KW-1185">Reference proteome</keyword>